<evidence type="ECO:0000313" key="2">
    <source>
        <dbReference type="Proteomes" id="UP000784880"/>
    </source>
</evidence>
<organism evidence="1 2">
    <name type="scientific">Evansella tamaricis</name>
    <dbReference type="NCBI Taxonomy" id="2069301"/>
    <lineage>
        <taxon>Bacteria</taxon>
        <taxon>Bacillati</taxon>
        <taxon>Bacillota</taxon>
        <taxon>Bacilli</taxon>
        <taxon>Bacillales</taxon>
        <taxon>Bacillaceae</taxon>
        <taxon>Evansella</taxon>
    </lineage>
</organism>
<evidence type="ECO:0000313" key="1">
    <source>
        <dbReference type="EMBL" id="MBU9713209.1"/>
    </source>
</evidence>
<dbReference type="InterPro" id="IPR013078">
    <property type="entry name" value="His_Pase_superF_clade-1"/>
</dbReference>
<dbReference type="RefSeq" id="WP_217067377.1">
    <property type="nucleotide sequence ID" value="NZ_JAHQCS010000127.1"/>
</dbReference>
<dbReference type="Proteomes" id="UP000784880">
    <property type="component" value="Unassembled WGS sequence"/>
</dbReference>
<dbReference type="EMBL" id="JAHQCS010000127">
    <property type="protein sequence ID" value="MBU9713209.1"/>
    <property type="molecule type" value="Genomic_DNA"/>
</dbReference>
<dbReference type="Pfam" id="PF00300">
    <property type="entry name" value="His_Phos_1"/>
    <property type="match status" value="1"/>
</dbReference>
<sequence length="178" mass="21141">MKIGLVRHFEVKRGYPKRIVNAEELMTWMEEYDESEVIPKPVDLGGIEWKHCYSSDLYRAKVTAKSIYDKEITFMEDLREVRFSPIFQKQLRLPLFIHLLLLRGAWYVNHTSQPETKTEIVTRINKTLDHLTETQENTLIIGHGGIMIFMRRELLKRGFKGPKFNRPKNAELYVFERI</sequence>
<keyword evidence="2" id="KW-1185">Reference proteome</keyword>
<reference evidence="1 2" key="1">
    <citation type="submission" date="2021-06" db="EMBL/GenBank/DDBJ databases">
        <title>Bacillus sp. RD4P76, an endophyte from a halophyte.</title>
        <authorList>
            <person name="Sun J.-Q."/>
        </authorList>
    </citation>
    <scope>NUCLEOTIDE SEQUENCE [LARGE SCALE GENOMIC DNA]</scope>
    <source>
        <strain evidence="1 2">CGMCC 1.15917</strain>
    </source>
</reference>
<comment type="caution">
    <text evidence="1">The sequence shown here is derived from an EMBL/GenBank/DDBJ whole genome shotgun (WGS) entry which is preliminary data.</text>
</comment>
<gene>
    <name evidence="1" type="ORF">KS419_15875</name>
</gene>
<protein>
    <submittedName>
        <fullName evidence="1">Histidine phosphatase family protein</fullName>
    </submittedName>
</protein>
<accession>A0ABS6JHQ8</accession>
<proteinExistence type="predicted"/>
<name>A0ABS6JHQ8_9BACI</name>